<gene>
    <name evidence="3" type="ORF">F3Y22_tig00005974pilonHSYRG00088</name>
</gene>
<feature type="region of interest" description="Disordered" evidence="1">
    <location>
        <begin position="155"/>
        <end position="180"/>
    </location>
</feature>
<name>A0A6A3CE05_HIBSY</name>
<evidence type="ECO:0000256" key="1">
    <source>
        <dbReference type="SAM" id="MobiDB-lite"/>
    </source>
</evidence>
<evidence type="ECO:0000259" key="2">
    <source>
        <dbReference type="Pfam" id="PF25797"/>
    </source>
</evidence>
<dbReference type="EMBL" id="VEPZ02000325">
    <property type="protein sequence ID" value="KAE8726844.1"/>
    <property type="molecule type" value="Genomic_DNA"/>
</dbReference>
<dbReference type="InterPro" id="IPR042160">
    <property type="entry name" value="HD-Zip_IV"/>
</dbReference>
<proteinExistence type="predicted"/>
<sequence>MQLEILSNRNALQEVAHIANGAHPGNCISLLRMNVSSNSSQHVELMLQESCTDRSGSLVSYSTIYVDSVQATMSREDTSCIPLLPLGFFIAPMELIKDDGSTEDANGHMSAGSLLTVGLQVLASTIPLAKINFSSIATINNNLCKNVHQIRAALSSSSSSSPDKGNGACSCSEAANASEK</sequence>
<dbReference type="Pfam" id="PF25797">
    <property type="entry name" value="PDF2_C"/>
    <property type="match status" value="1"/>
</dbReference>
<reference evidence="3" key="1">
    <citation type="submission" date="2019-09" db="EMBL/GenBank/DDBJ databases">
        <title>Draft genome information of white flower Hibiscus syriacus.</title>
        <authorList>
            <person name="Kim Y.-M."/>
        </authorList>
    </citation>
    <scope>NUCLEOTIDE SEQUENCE [LARGE SCALE GENOMIC DNA]</scope>
    <source>
        <strain evidence="3">YM2019G1</strain>
    </source>
</reference>
<dbReference type="PANTHER" id="PTHR45654:SF11">
    <property type="entry name" value="HOMEOBOX-LEUCINE ZIPPER PROTEIN HDG5"/>
    <property type="match status" value="1"/>
</dbReference>
<dbReference type="Proteomes" id="UP000436088">
    <property type="component" value="Unassembled WGS sequence"/>
</dbReference>
<dbReference type="PANTHER" id="PTHR45654">
    <property type="entry name" value="HOMEOBOX-LEUCINE ZIPPER PROTEIN MERISTEM L1"/>
    <property type="match status" value="1"/>
</dbReference>
<protein>
    <recommendedName>
        <fullName evidence="2">HD-Zip IV C-terminal domain-containing protein</fullName>
    </recommendedName>
</protein>
<feature type="compositionally biased region" description="Low complexity" evidence="1">
    <location>
        <begin position="168"/>
        <end position="180"/>
    </location>
</feature>
<feature type="domain" description="HD-Zip IV C-terminal" evidence="2">
    <location>
        <begin position="2"/>
        <end position="155"/>
    </location>
</feature>
<organism evidence="3 4">
    <name type="scientific">Hibiscus syriacus</name>
    <name type="common">Rose of Sharon</name>
    <dbReference type="NCBI Taxonomy" id="106335"/>
    <lineage>
        <taxon>Eukaryota</taxon>
        <taxon>Viridiplantae</taxon>
        <taxon>Streptophyta</taxon>
        <taxon>Embryophyta</taxon>
        <taxon>Tracheophyta</taxon>
        <taxon>Spermatophyta</taxon>
        <taxon>Magnoliopsida</taxon>
        <taxon>eudicotyledons</taxon>
        <taxon>Gunneridae</taxon>
        <taxon>Pentapetalae</taxon>
        <taxon>rosids</taxon>
        <taxon>malvids</taxon>
        <taxon>Malvales</taxon>
        <taxon>Malvaceae</taxon>
        <taxon>Malvoideae</taxon>
        <taxon>Hibiscus</taxon>
    </lineage>
</organism>
<accession>A0A6A3CE05</accession>
<evidence type="ECO:0000313" key="3">
    <source>
        <dbReference type="EMBL" id="KAE8726844.1"/>
    </source>
</evidence>
<keyword evidence="4" id="KW-1185">Reference proteome</keyword>
<dbReference type="AlphaFoldDB" id="A0A6A3CE05"/>
<comment type="caution">
    <text evidence="3">The sequence shown here is derived from an EMBL/GenBank/DDBJ whole genome shotgun (WGS) entry which is preliminary data.</text>
</comment>
<evidence type="ECO:0000313" key="4">
    <source>
        <dbReference type="Proteomes" id="UP000436088"/>
    </source>
</evidence>
<dbReference type="InterPro" id="IPR057993">
    <property type="entry name" value="HD-Zip_IV_C"/>
</dbReference>